<gene>
    <name evidence="3" type="ORF">GON01_09160</name>
</gene>
<protein>
    <recommendedName>
        <fullName evidence="2">TonB C-terminal domain-containing protein</fullName>
    </recommendedName>
</protein>
<dbReference type="RefSeq" id="WP_157027064.1">
    <property type="nucleotide sequence ID" value="NZ_WQMS01000009.1"/>
</dbReference>
<dbReference type="SUPFAM" id="SSF74653">
    <property type="entry name" value="TolA/TonB C-terminal domain"/>
    <property type="match status" value="1"/>
</dbReference>
<dbReference type="InterPro" id="IPR011990">
    <property type="entry name" value="TPR-like_helical_dom_sf"/>
</dbReference>
<proteinExistence type="predicted"/>
<feature type="domain" description="TonB C-terminal" evidence="2">
    <location>
        <begin position="563"/>
        <end position="656"/>
    </location>
</feature>
<feature type="chain" id="PRO_5026216295" description="TonB C-terminal domain-containing protein" evidence="1">
    <location>
        <begin position="19"/>
        <end position="656"/>
    </location>
</feature>
<dbReference type="Gene3D" id="3.30.2420.10">
    <property type="entry name" value="TonB"/>
    <property type="match status" value="1"/>
</dbReference>
<sequence>MRASLIALGLGLASPVLAQTPVGTIQQRFDAARAKLDAHDAAGALAELKSLEAFLETQTPVNPTNLAVTRAQQAEALVKLGRGAEAKPLLREALNGPGLAKPALAPVRDNSRLMLANVLEAELDHASADAEYLRLATQTNEPIARTVALMGAARSEVFTDADAALRHVDEALAIAEKDPSVGKEELANVLGLKGRILINGGRYDDARALLVRAVSLRGGLTQKVDHQDIALRADAAIAMLKLGQSESARKYLAYTGAGRTEEQLKPPIEMPLPACGGLEGLEPDDSAVIEFTILSDGRVVAPRPVYASKQGEMAYAFARSVGEWSWDPENAAKVKPFFRMATRVELRCSNKANRPPMTVQLERTAGDWFNAKGVRPPAAKSDAGRAAELRPRLAAANAATPERLAMLWQLGRNATVERRLQLDYEAEAMKLARTLDAPKALRFLIALDHAATWADENSASWRGEGAKRVEAYRAVLADADFADPLMQAILHLQIAQAAGIAGQRDEERAALTALAQDTRLSDKDPLKVAALVQLANIYAASKREEDAAAMYKRTGLSAQQCALVDGGPVLLSAGTGTFPEEAFNWGFEGWTSLEYDVAADGTARNARTVAAFPPQVFAKASQQIARTVRYRVSYRPEGDLACTAMSRKVRYSIPSR</sequence>
<keyword evidence="1" id="KW-0732">Signal</keyword>
<evidence type="ECO:0000313" key="3">
    <source>
        <dbReference type="EMBL" id="MVO78102.1"/>
    </source>
</evidence>
<keyword evidence="4" id="KW-1185">Reference proteome</keyword>
<accession>A0A6I4J0J8</accession>
<dbReference type="Gene3D" id="1.25.40.10">
    <property type="entry name" value="Tetratricopeptide repeat domain"/>
    <property type="match status" value="1"/>
</dbReference>
<dbReference type="InterPro" id="IPR037682">
    <property type="entry name" value="TonB_C"/>
</dbReference>
<evidence type="ECO:0000313" key="4">
    <source>
        <dbReference type="Proteomes" id="UP000441389"/>
    </source>
</evidence>
<dbReference type="GO" id="GO:0055085">
    <property type="term" value="P:transmembrane transport"/>
    <property type="evidence" value="ECO:0007669"/>
    <property type="project" value="InterPro"/>
</dbReference>
<dbReference type="AlphaFoldDB" id="A0A6I4J0J8"/>
<organism evidence="3 4">
    <name type="scientific">Sphingomonas horti</name>
    <dbReference type="NCBI Taxonomy" id="2682842"/>
    <lineage>
        <taxon>Bacteria</taxon>
        <taxon>Pseudomonadati</taxon>
        <taxon>Pseudomonadota</taxon>
        <taxon>Alphaproteobacteria</taxon>
        <taxon>Sphingomonadales</taxon>
        <taxon>Sphingomonadaceae</taxon>
        <taxon>Sphingomonas</taxon>
    </lineage>
</organism>
<dbReference type="EMBL" id="WQMS01000009">
    <property type="protein sequence ID" value="MVO78102.1"/>
    <property type="molecule type" value="Genomic_DNA"/>
</dbReference>
<evidence type="ECO:0000256" key="1">
    <source>
        <dbReference type="SAM" id="SignalP"/>
    </source>
</evidence>
<evidence type="ECO:0000259" key="2">
    <source>
        <dbReference type="PROSITE" id="PS52015"/>
    </source>
</evidence>
<dbReference type="SUPFAM" id="SSF48452">
    <property type="entry name" value="TPR-like"/>
    <property type="match status" value="1"/>
</dbReference>
<dbReference type="Proteomes" id="UP000441389">
    <property type="component" value="Unassembled WGS sequence"/>
</dbReference>
<name>A0A6I4J0J8_9SPHN</name>
<reference evidence="3 4" key="1">
    <citation type="submission" date="2019-12" db="EMBL/GenBank/DDBJ databases">
        <authorList>
            <person name="Huq M.A."/>
        </authorList>
    </citation>
    <scope>NUCLEOTIDE SEQUENCE [LARGE SCALE GENOMIC DNA]</scope>
    <source>
        <strain evidence="3 4">MAH-20</strain>
    </source>
</reference>
<dbReference type="PROSITE" id="PS52015">
    <property type="entry name" value="TONB_CTD"/>
    <property type="match status" value="1"/>
</dbReference>
<comment type="caution">
    <text evidence="3">The sequence shown here is derived from an EMBL/GenBank/DDBJ whole genome shotgun (WGS) entry which is preliminary data.</text>
</comment>
<feature type="signal peptide" evidence="1">
    <location>
        <begin position="1"/>
        <end position="18"/>
    </location>
</feature>